<feature type="transmembrane region" description="Helical" evidence="9">
    <location>
        <begin position="352"/>
        <end position="372"/>
    </location>
</feature>
<sequence length="504" mass="56640">MKVLVILGHPRSDSYCSALADAYTRGAQAAGAEVQFLRLSDLDFELNVLVPSPQHQFTEPDIVKAKELIKWADHLVFVYPTWWGNMPALMKGFVDRVFVPGFAFYEIQPDAFEKLLKPRTAQLIITMDTPVLIDRIINGAPSRRSMENATLKFCGVSPVRKMLLSPIKHSTQQQKDLWLEKVYQQGYALRNGVLTARERFLQKLMPWIQAIRLQFYPMTFFAYGIGAFAYAKLYDSFNWTVFLLGYLVLFLIEVITVFSNDYYDKETDKLNRSFGPFSGGSRVLVNGVISDNELIGAMKRLFVALCLSTILLGFISVSSFPTILLSIVLLFGIAISYTAPPLKFSYHGLGEIIVGFTHSFAVILCGFIFQGGDFNHSYPWLLGIPLFFSIIPAIIMAGVPDYEADKAANKGTLVVRLGKTGGTYLAGLFVLMSSISVALLNQIDLIKDAYGNFIYLAAVHGGFLLLMFLNFIRKRNKPDRIDGMMAIALMYILWFALVPFFRLI</sequence>
<feature type="transmembrane region" description="Helical" evidence="9">
    <location>
        <begin position="421"/>
        <end position="441"/>
    </location>
</feature>
<feature type="transmembrane region" description="Helical" evidence="9">
    <location>
        <begin position="453"/>
        <end position="472"/>
    </location>
</feature>
<reference evidence="11" key="1">
    <citation type="submission" date="2020-06" db="EMBL/GenBank/DDBJ databases">
        <authorList>
            <person name="Dong N."/>
        </authorList>
    </citation>
    <scope>NUCLEOTIDE SEQUENCE</scope>
    <source>
        <strain evidence="11">R1692</strain>
    </source>
</reference>
<feature type="domain" description="Flavodoxin-like fold" evidence="10">
    <location>
        <begin position="1"/>
        <end position="174"/>
    </location>
</feature>
<evidence type="ECO:0000256" key="6">
    <source>
        <dbReference type="ARBA" id="ARBA00022692"/>
    </source>
</evidence>
<evidence type="ECO:0000259" key="10">
    <source>
        <dbReference type="Pfam" id="PF02525"/>
    </source>
</evidence>
<reference evidence="11" key="2">
    <citation type="journal article" date="2022" name="Sci. Total Environ.">
        <title>Prevalence, transmission, and molecular epidemiology of tet(X)-positive bacteria among humans, animals, and environmental niches in China: An epidemiological, and genomic-based study.</title>
        <authorList>
            <person name="Dong N."/>
            <person name="Zeng Y."/>
            <person name="Cai C."/>
            <person name="Sun C."/>
            <person name="Lu J."/>
            <person name="Liu C."/>
            <person name="Zhou H."/>
            <person name="Sun Q."/>
            <person name="Shu L."/>
            <person name="Wang H."/>
            <person name="Wang Y."/>
            <person name="Wang S."/>
            <person name="Wu C."/>
            <person name="Chan E.W."/>
            <person name="Chen G."/>
            <person name="Shen Z."/>
            <person name="Chen S."/>
            <person name="Zhang R."/>
        </authorList>
    </citation>
    <scope>NUCLEOTIDE SEQUENCE</scope>
    <source>
        <strain evidence="11">R1692</strain>
    </source>
</reference>
<dbReference type="InterPro" id="IPR029039">
    <property type="entry name" value="Flavoprotein-like_sf"/>
</dbReference>
<evidence type="ECO:0000256" key="3">
    <source>
        <dbReference type="ARBA" id="ARBA00022428"/>
    </source>
</evidence>
<dbReference type="Gene3D" id="3.40.50.360">
    <property type="match status" value="1"/>
</dbReference>
<protein>
    <submittedName>
        <fullName evidence="11">NAD(P)H-dependent oxidoreductase</fullName>
    </submittedName>
</protein>
<dbReference type="InterPro" id="IPR000537">
    <property type="entry name" value="UbiA_prenyltransferase"/>
</dbReference>
<feature type="transmembrane region" description="Helical" evidence="9">
    <location>
        <begin position="484"/>
        <end position="501"/>
    </location>
</feature>
<accession>A0ABT7NKI8</accession>
<comment type="caution">
    <text evidence="11">The sequence shown here is derived from an EMBL/GenBank/DDBJ whole genome shotgun (WGS) entry which is preliminary data.</text>
</comment>
<dbReference type="Proteomes" id="UP001170954">
    <property type="component" value="Unassembled WGS sequence"/>
</dbReference>
<proteinExistence type="predicted"/>
<dbReference type="CDD" id="cd13962">
    <property type="entry name" value="PT_UbiA_UBIAD1"/>
    <property type="match status" value="1"/>
</dbReference>
<dbReference type="PANTHER" id="PTHR13929:SF0">
    <property type="entry name" value="UBIA PRENYLTRANSFERASE DOMAIN-CONTAINING PROTEIN 1"/>
    <property type="match status" value="1"/>
</dbReference>
<keyword evidence="12" id="KW-1185">Reference proteome</keyword>
<feature type="transmembrane region" description="Helical" evidence="9">
    <location>
        <begin position="213"/>
        <end position="231"/>
    </location>
</feature>
<dbReference type="Gene3D" id="1.10.357.140">
    <property type="entry name" value="UbiA prenyltransferase"/>
    <property type="match status" value="1"/>
</dbReference>
<name>A0ABT7NKI8_9SPHI</name>
<dbReference type="PANTHER" id="PTHR13929">
    <property type="entry name" value="1,4-DIHYDROXY-2-NAPHTHOATE OCTAPRENYLTRANSFERASE"/>
    <property type="match status" value="1"/>
</dbReference>
<comment type="subcellular location">
    <subcellularLocation>
        <location evidence="1">Membrane</location>
        <topology evidence="1">Multi-pass membrane protein</topology>
    </subcellularLocation>
</comment>
<keyword evidence="7 9" id="KW-1133">Transmembrane helix</keyword>
<evidence type="ECO:0000256" key="8">
    <source>
        <dbReference type="ARBA" id="ARBA00023136"/>
    </source>
</evidence>
<dbReference type="InterPro" id="IPR026046">
    <property type="entry name" value="UBIAD1"/>
</dbReference>
<evidence type="ECO:0000256" key="7">
    <source>
        <dbReference type="ARBA" id="ARBA00022989"/>
    </source>
</evidence>
<dbReference type="Pfam" id="PF02525">
    <property type="entry name" value="Flavodoxin_2"/>
    <property type="match status" value="1"/>
</dbReference>
<evidence type="ECO:0000256" key="9">
    <source>
        <dbReference type="SAM" id="Phobius"/>
    </source>
</evidence>
<gene>
    <name evidence="11" type="ORF">HX018_05310</name>
</gene>
<evidence type="ECO:0000313" key="12">
    <source>
        <dbReference type="Proteomes" id="UP001170954"/>
    </source>
</evidence>
<dbReference type="InterPro" id="IPR044878">
    <property type="entry name" value="UbiA_sf"/>
</dbReference>
<dbReference type="RefSeq" id="WP_286650688.1">
    <property type="nucleotide sequence ID" value="NZ_JACAGK010000010.1"/>
</dbReference>
<dbReference type="InterPro" id="IPR003680">
    <property type="entry name" value="Flavodoxin_fold"/>
</dbReference>
<keyword evidence="4" id="KW-1003">Cell membrane</keyword>
<feature type="transmembrane region" description="Helical" evidence="9">
    <location>
        <begin position="378"/>
        <end position="400"/>
    </location>
</feature>
<keyword evidence="8 9" id="KW-0472">Membrane</keyword>
<organism evidence="11 12">
    <name type="scientific">Sphingobacterium hotanense</name>
    <dbReference type="NCBI Taxonomy" id="649196"/>
    <lineage>
        <taxon>Bacteria</taxon>
        <taxon>Pseudomonadati</taxon>
        <taxon>Bacteroidota</taxon>
        <taxon>Sphingobacteriia</taxon>
        <taxon>Sphingobacteriales</taxon>
        <taxon>Sphingobacteriaceae</taxon>
        <taxon>Sphingobacterium</taxon>
    </lineage>
</organism>
<dbReference type="SUPFAM" id="SSF52218">
    <property type="entry name" value="Flavoproteins"/>
    <property type="match status" value="1"/>
</dbReference>
<comment type="pathway">
    <text evidence="2">Quinol/quinone metabolism; menaquinone biosynthesis.</text>
</comment>
<keyword evidence="3" id="KW-0474">Menaquinone biosynthesis</keyword>
<dbReference type="Pfam" id="PF01040">
    <property type="entry name" value="UbiA"/>
    <property type="match status" value="1"/>
</dbReference>
<evidence type="ECO:0000256" key="1">
    <source>
        <dbReference type="ARBA" id="ARBA00004141"/>
    </source>
</evidence>
<keyword evidence="6 9" id="KW-0812">Transmembrane</keyword>
<evidence type="ECO:0000256" key="4">
    <source>
        <dbReference type="ARBA" id="ARBA00022475"/>
    </source>
</evidence>
<dbReference type="EMBL" id="JACAGK010000010">
    <property type="protein sequence ID" value="MDM1047660.1"/>
    <property type="molecule type" value="Genomic_DNA"/>
</dbReference>
<feature type="transmembrane region" description="Helical" evidence="9">
    <location>
        <begin position="237"/>
        <end position="259"/>
    </location>
</feature>
<evidence type="ECO:0000313" key="11">
    <source>
        <dbReference type="EMBL" id="MDM1047660.1"/>
    </source>
</evidence>
<evidence type="ECO:0000256" key="2">
    <source>
        <dbReference type="ARBA" id="ARBA00004863"/>
    </source>
</evidence>
<keyword evidence="5" id="KW-0808">Transferase</keyword>
<evidence type="ECO:0000256" key="5">
    <source>
        <dbReference type="ARBA" id="ARBA00022679"/>
    </source>
</evidence>